<name>A0AAE0MN14_9PEZI</name>
<dbReference type="RefSeq" id="XP_062677586.1">
    <property type="nucleotide sequence ID" value="XM_062825782.1"/>
</dbReference>
<evidence type="ECO:0000313" key="2">
    <source>
        <dbReference type="EMBL" id="KAK3338135.1"/>
    </source>
</evidence>
<reference evidence="2" key="2">
    <citation type="submission" date="2023-06" db="EMBL/GenBank/DDBJ databases">
        <authorList>
            <consortium name="Lawrence Berkeley National Laboratory"/>
            <person name="Haridas S."/>
            <person name="Hensen N."/>
            <person name="Bonometti L."/>
            <person name="Westerberg I."/>
            <person name="Brannstrom I.O."/>
            <person name="Guillou S."/>
            <person name="Cros-Aarteil S."/>
            <person name="Calhoun S."/>
            <person name="Kuo A."/>
            <person name="Mondo S."/>
            <person name="Pangilinan J."/>
            <person name="Riley R."/>
            <person name="Labutti K."/>
            <person name="Andreopoulos B."/>
            <person name="Lipzen A."/>
            <person name="Chen C."/>
            <person name="Yanf M."/>
            <person name="Daum C."/>
            <person name="Ng V."/>
            <person name="Clum A."/>
            <person name="Steindorff A."/>
            <person name="Ohm R."/>
            <person name="Martin F."/>
            <person name="Silar P."/>
            <person name="Natvig D."/>
            <person name="Lalanne C."/>
            <person name="Gautier V."/>
            <person name="Ament-Velasquez S.L."/>
            <person name="Kruys A."/>
            <person name="Hutchinson M.I."/>
            <person name="Powell A.J."/>
            <person name="Barry K."/>
            <person name="Miller A.N."/>
            <person name="Grigoriev I.V."/>
            <person name="Debuchy R."/>
            <person name="Gladieux P."/>
            <person name="Thoren M.H."/>
            <person name="Johannesson H."/>
        </authorList>
    </citation>
    <scope>NUCLEOTIDE SEQUENCE</scope>
    <source>
        <strain evidence="2">CBS 560.94</strain>
    </source>
</reference>
<keyword evidence="3" id="KW-1185">Reference proteome</keyword>
<sequence length="137" mass="15525">MSAAAEPSTTATKLSKEEEIAQLQARLKELAPDDSAIVKSKVKLDAPDKFGGQQTKLAGFLLQIRTYLDHYEANFPTDYKKVIFLGTRLTDQALIWYEPILQDHYLNGDEAQDFTKKILHSVKEFAERSHPCLRRTG</sequence>
<gene>
    <name evidence="2" type="ORF">B0H65DRAFT_446037</name>
</gene>
<protein>
    <recommendedName>
        <fullName evidence="1">DUF4939 domain-containing protein</fullName>
    </recommendedName>
</protein>
<evidence type="ECO:0000259" key="1">
    <source>
        <dbReference type="Pfam" id="PF16297"/>
    </source>
</evidence>
<organism evidence="2 3">
    <name type="scientific">Neurospora tetraspora</name>
    <dbReference type="NCBI Taxonomy" id="94610"/>
    <lineage>
        <taxon>Eukaryota</taxon>
        <taxon>Fungi</taxon>
        <taxon>Dikarya</taxon>
        <taxon>Ascomycota</taxon>
        <taxon>Pezizomycotina</taxon>
        <taxon>Sordariomycetes</taxon>
        <taxon>Sordariomycetidae</taxon>
        <taxon>Sordariales</taxon>
        <taxon>Sordariaceae</taxon>
        <taxon>Neurospora</taxon>
    </lineage>
</organism>
<dbReference type="AlphaFoldDB" id="A0AAE0MN14"/>
<dbReference type="InterPro" id="IPR032549">
    <property type="entry name" value="DUF4939"/>
</dbReference>
<reference evidence="2" key="1">
    <citation type="journal article" date="2023" name="Mol. Phylogenet. Evol.">
        <title>Genome-scale phylogeny and comparative genomics of the fungal order Sordariales.</title>
        <authorList>
            <person name="Hensen N."/>
            <person name="Bonometti L."/>
            <person name="Westerberg I."/>
            <person name="Brannstrom I.O."/>
            <person name="Guillou S."/>
            <person name="Cros-Aarteil S."/>
            <person name="Calhoun S."/>
            <person name="Haridas S."/>
            <person name="Kuo A."/>
            <person name="Mondo S."/>
            <person name="Pangilinan J."/>
            <person name="Riley R."/>
            <person name="LaButti K."/>
            <person name="Andreopoulos B."/>
            <person name="Lipzen A."/>
            <person name="Chen C."/>
            <person name="Yan M."/>
            <person name="Daum C."/>
            <person name="Ng V."/>
            <person name="Clum A."/>
            <person name="Steindorff A."/>
            <person name="Ohm R.A."/>
            <person name="Martin F."/>
            <person name="Silar P."/>
            <person name="Natvig D.O."/>
            <person name="Lalanne C."/>
            <person name="Gautier V."/>
            <person name="Ament-Velasquez S.L."/>
            <person name="Kruys A."/>
            <person name="Hutchinson M.I."/>
            <person name="Powell A.J."/>
            <person name="Barry K."/>
            <person name="Miller A.N."/>
            <person name="Grigoriev I.V."/>
            <person name="Debuchy R."/>
            <person name="Gladieux P."/>
            <person name="Hiltunen Thoren M."/>
            <person name="Johannesson H."/>
        </authorList>
    </citation>
    <scope>NUCLEOTIDE SEQUENCE</scope>
    <source>
        <strain evidence="2">CBS 560.94</strain>
    </source>
</reference>
<evidence type="ECO:0000313" key="3">
    <source>
        <dbReference type="Proteomes" id="UP001278500"/>
    </source>
</evidence>
<dbReference type="EMBL" id="JAUEPP010000008">
    <property type="protein sequence ID" value="KAK3338135.1"/>
    <property type="molecule type" value="Genomic_DNA"/>
</dbReference>
<comment type="caution">
    <text evidence="2">The sequence shown here is derived from an EMBL/GenBank/DDBJ whole genome shotgun (WGS) entry which is preliminary data.</text>
</comment>
<dbReference type="GeneID" id="87862936"/>
<accession>A0AAE0MN14</accession>
<dbReference type="Proteomes" id="UP001278500">
    <property type="component" value="Unassembled WGS sequence"/>
</dbReference>
<dbReference type="Pfam" id="PF16297">
    <property type="entry name" value="DUF4939"/>
    <property type="match status" value="1"/>
</dbReference>
<feature type="domain" description="DUF4939" evidence="1">
    <location>
        <begin position="40"/>
        <end position="105"/>
    </location>
</feature>
<proteinExistence type="predicted"/>